<comment type="similarity">
    <text evidence="1">Belongs to the PPR family. P subfamily.</text>
</comment>
<organism evidence="4">
    <name type="scientific">Fagus sylvatica</name>
    <name type="common">Beechnut</name>
    <dbReference type="NCBI Taxonomy" id="28930"/>
    <lineage>
        <taxon>Eukaryota</taxon>
        <taxon>Viridiplantae</taxon>
        <taxon>Streptophyta</taxon>
        <taxon>Embryophyta</taxon>
        <taxon>Tracheophyta</taxon>
        <taxon>Spermatophyta</taxon>
        <taxon>Magnoliopsida</taxon>
        <taxon>eudicotyledons</taxon>
        <taxon>Gunneridae</taxon>
        <taxon>Pentapetalae</taxon>
        <taxon>rosids</taxon>
        <taxon>fabids</taxon>
        <taxon>Fagales</taxon>
        <taxon>Fagaceae</taxon>
        <taxon>Fagus</taxon>
    </lineage>
</organism>
<dbReference type="GO" id="GO:0007017">
    <property type="term" value="P:microtubule-based process"/>
    <property type="evidence" value="ECO:0007669"/>
    <property type="project" value="InterPro"/>
</dbReference>
<evidence type="ECO:0000256" key="3">
    <source>
        <dbReference type="PROSITE-ProRule" id="PRU00708"/>
    </source>
</evidence>
<dbReference type="SUPFAM" id="SSF48452">
    <property type="entry name" value="TPR-like"/>
    <property type="match status" value="1"/>
</dbReference>
<dbReference type="InterPro" id="IPR001372">
    <property type="entry name" value="Dynein_light_chain_typ-1/2"/>
</dbReference>
<dbReference type="Pfam" id="PF13812">
    <property type="entry name" value="PPR_3"/>
    <property type="match status" value="1"/>
</dbReference>
<evidence type="ECO:0000256" key="1">
    <source>
        <dbReference type="ARBA" id="ARBA00007626"/>
    </source>
</evidence>
<dbReference type="InterPro" id="IPR037177">
    <property type="entry name" value="DLC_sf"/>
</dbReference>
<feature type="repeat" description="PPR" evidence="3">
    <location>
        <begin position="295"/>
        <end position="329"/>
    </location>
</feature>
<sequence>MKPPNSDIREPSSAAAATPPFGKKVIVKSVDMLPEIQKEAVNTAISAFEKHNVEKDVVKHIKKEFDVSFWDEPILYGLRVEWVGGEDGLSDGGALGTVGGGASALGWWGKSNVSNVSNVMIRGRVAVVVYMGMLAPRKKKKNKKTFEIFRDTSDEADQKNWRKLMTEIQETGSAVAVLQRMSSQGQGISKDTLLGTLLRFKQLKKWNLVSEILEWVRDKSWWVFSELDFLMLITAYGKQGDFNRAERVFSLMNKKGYAPSVISHTALMEAYGRGGRYNNAEAIFRRMLSSGPQPSAFTYQIMLKTFVEGGKFKEAEEVFKTLLNEEKSPLKPDQKMFHMMIYMHKKAGNYEKARKVFALMTDRGVQQTTVTYNSLMSFESNYKEVSKIYDQAESSVGEEVLNGMLMRAVEGGFIAGFQVEGGNREALTVSHLLFANDTILFCDALASNVLCIHATITAIIGLMINLGKSEVVPVGDVANVDFFGCTIGLPISLLVLLGVRNGDVAVYVCGGIGCGCGVLGCGHCHGSLGCGGCNVVLVVKGVVVMQDIAEIFTSISKSEEVINGGRKVKEVIPSLLKLVLKGGVGLPGWCGVGLLVGRVKGIQQERMGYRKWDLKTNLNGLETRSMVWWCRDKLRALGEVAAMWSDASEGTGDTASRRRW</sequence>
<feature type="repeat" description="PPR" evidence="3">
    <location>
        <begin position="260"/>
        <end position="294"/>
    </location>
</feature>
<feature type="repeat" description="PPR" evidence="3">
    <location>
        <begin position="333"/>
        <end position="367"/>
    </location>
</feature>
<dbReference type="InterPro" id="IPR002885">
    <property type="entry name" value="PPR_rpt"/>
</dbReference>
<dbReference type="NCBIfam" id="TIGR00756">
    <property type="entry name" value="PPR"/>
    <property type="match status" value="4"/>
</dbReference>
<dbReference type="PROSITE" id="PS51375">
    <property type="entry name" value="PPR"/>
    <property type="match status" value="4"/>
</dbReference>
<dbReference type="InterPro" id="IPR051114">
    <property type="entry name" value="Mito_RNA_Proc_CCM1"/>
</dbReference>
<dbReference type="InterPro" id="IPR011990">
    <property type="entry name" value="TPR-like_helical_dom_sf"/>
</dbReference>
<dbReference type="EMBL" id="OIVN01002236">
    <property type="protein sequence ID" value="SPD01904.1"/>
    <property type="molecule type" value="Genomic_DNA"/>
</dbReference>
<dbReference type="PANTHER" id="PTHR47934:SF4">
    <property type="entry name" value="OS08G0191900 PROTEIN"/>
    <property type="match status" value="1"/>
</dbReference>
<reference evidence="4" key="1">
    <citation type="submission" date="2018-02" db="EMBL/GenBank/DDBJ databases">
        <authorList>
            <person name="Cohen D.B."/>
            <person name="Kent A.D."/>
        </authorList>
    </citation>
    <scope>NUCLEOTIDE SEQUENCE</scope>
</reference>
<proteinExistence type="inferred from homology"/>
<protein>
    <recommendedName>
        <fullName evidence="5">Dynein light chain</fullName>
    </recommendedName>
</protein>
<feature type="repeat" description="PPR" evidence="3">
    <location>
        <begin position="225"/>
        <end position="259"/>
    </location>
</feature>
<dbReference type="Pfam" id="PF01221">
    <property type="entry name" value="Dynein_light"/>
    <property type="match status" value="1"/>
</dbReference>
<dbReference type="GO" id="GO:0003729">
    <property type="term" value="F:mRNA binding"/>
    <property type="evidence" value="ECO:0007669"/>
    <property type="project" value="TreeGrafter"/>
</dbReference>
<dbReference type="GO" id="GO:0006396">
    <property type="term" value="P:RNA processing"/>
    <property type="evidence" value="ECO:0007669"/>
    <property type="project" value="TreeGrafter"/>
</dbReference>
<evidence type="ECO:0000256" key="2">
    <source>
        <dbReference type="ARBA" id="ARBA00022737"/>
    </source>
</evidence>
<accession>A0A2N9GRK9</accession>
<dbReference type="AlphaFoldDB" id="A0A2N9GRK9"/>
<evidence type="ECO:0000313" key="4">
    <source>
        <dbReference type="EMBL" id="SPD01904.1"/>
    </source>
</evidence>
<gene>
    <name evidence="4" type="ORF">FSB_LOCUS29786</name>
</gene>
<name>A0A2N9GRK9_FAGSY</name>
<dbReference type="PANTHER" id="PTHR47934">
    <property type="entry name" value="PENTATRICOPEPTIDE REPEAT-CONTAINING PROTEIN PET309, MITOCHONDRIAL"/>
    <property type="match status" value="1"/>
</dbReference>
<dbReference type="SUPFAM" id="SSF54648">
    <property type="entry name" value="DLC"/>
    <property type="match status" value="1"/>
</dbReference>
<dbReference type="GO" id="GO:0030286">
    <property type="term" value="C:dynein complex"/>
    <property type="evidence" value="ECO:0007669"/>
    <property type="project" value="InterPro"/>
</dbReference>
<dbReference type="Gene3D" id="1.25.40.10">
    <property type="entry name" value="Tetratricopeptide repeat domain"/>
    <property type="match status" value="1"/>
</dbReference>
<dbReference type="Pfam" id="PF01535">
    <property type="entry name" value="PPR"/>
    <property type="match status" value="1"/>
</dbReference>
<keyword evidence="2" id="KW-0677">Repeat</keyword>
<dbReference type="Pfam" id="PF13041">
    <property type="entry name" value="PPR_2"/>
    <property type="match status" value="1"/>
</dbReference>
<dbReference type="GO" id="GO:0009507">
    <property type="term" value="C:chloroplast"/>
    <property type="evidence" value="ECO:0007669"/>
    <property type="project" value="TreeGrafter"/>
</dbReference>
<dbReference type="Gene3D" id="3.30.740.10">
    <property type="entry name" value="Protein Inhibitor Of Neuronal Nitric Oxide Synthase"/>
    <property type="match status" value="1"/>
</dbReference>
<evidence type="ECO:0008006" key="5">
    <source>
        <dbReference type="Google" id="ProtNLM"/>
    </source>
</evidence>
<dbReference type="SMART" id="SM01375">
    <property type="entry name" value="Dynein_light"/>
    <property type="match status" value="1"/>
</dbReference>